<sequence length="44" mass="4567">MGDAPSTPLDARLRAKGVEGPDGVDGVEVLRVADSSVMWSVRAV</sequence>
<accession>A0AB39PSV3</accession>
<reference evidence="1" key="1">
    <citation type="submission" date="2024-07" db="EMBL/GenBank/DDBJ databases">
        <authorList>
            <person name="Yu S.T."/>
        </authorList>
    </citation>
    <scope>NUCLEOTIDE SEQUENCE</scope>
    <source>
        <strain evidence="1">R28</strain>
    </source>
</reference>
<name>A0AB39PSV3_9ACTN</name>
<dbReference type="RefSeq" id="WP_369167700.1">
    <property type="nucleotide sequence ID" value="NZ_CP163439.1"/>
</dbReference>
<organism evidence="1">
    <name type="scientific">Streptomyces sp. R28</name>
    <dbReference type="NCBI Taxonomy" id="3238628"/>
    <lineage>
        <taxon>Bacteria</taxon>
        <taxon>Bacillati</taxon>
        <taxon>Actinomycetota</taxon>
        <taxon>Actinomycetes</taxon>
        <taxon>Kitasatosporales</taxon>
        <taxon>Streptomycetaceae</taxon>
        <taxon>Streptomyces</taxon>
    </lineage>
</organism>
<evidence type="ECO:0000313" key="1">
    <source>
        <dbReference type="EMBL" id="XDQ33176.1"/>
    </source>
</evidence>
<dbReference type="AlphaFoldDB" id="A0AB39PSV3"/>
<proteinExistence type="predicted"/>
<protein>
    <submittedName>
        <fullName evidence="1">Uncharacterized protein</fullName>
    </submittedName>
</protein>
<dbReference type="EMBL" id="CP163439">
    <property type="protein sequence ID" value="XDQ33176.1"/>
    <property type="molecule type" value="Genomic_DNA"/>
</dbReference>
<gene>
    <name evidence="1" type="ORF">AB5J49_07560</name>
</gene>